<dbReference type="Pfam" id="PF22124">
    <property type="entry name" value="Glyco_hydro_95_cat"/>
    <property type="match status" value="1"/>
</dbReference>
<dbReference type="InterPro" id="IPR027414">
    <property type="entry name" value="GH95_N_dom"/>
</dbReference>
<evidence type="ECO:0000259" key="2">
    <source>
        <dbReference type="Pfam" id="PF14498"/>
    </source>
</evidence>
<dbReference type="PANTHER" id="PTHR31084">
    <property type="entry name" value="ALPHA-L-FUCOSIDASE 2"/>
    <property type="match status" value="1"/>
</dbReference>
<dbReference type="InterPro" id="IPR016518">
    <property type="entry name" value="Alpha-L-fucosidase"/>
</dbReference>
<dbReference type="GO" id="GO:0004560">
    <property type="term" value="F:alpha-L-fucosidase activity"/>
    <property type="evidence" value="ECO:0007669"/>
    <property type="project" value="InterPro"/>
</dbReference>
<proteinExistence type="predicted"/>
<dbReference type="InterPro" id="IPR008928">
    <property type="entry name" value="6-hairpin_glycosidase_sf"/>
</dbReference>
<dbReference type="Pfam" id="PF21307">
    <property type="entry name" value="Glyco_hydro_95_C"/>
    <property type="match status" value="1"/>
</dbReference>
<dbReference type="InterPro" id="IPR049053">
    <property type="entry name" value="AFCA-like_C"/>
</dbReference>
<gene>
    <name evidence="5" type="ORF">C7Y71_006095</name>
</gene>
<keyword evidence="5" id="KW-0378">Hydrolase</keyword>
<evidence type="ECO:0000259" key="3">
    <source>
        <dbReference type="Pfam" id="PF21307"/>
    </source>
</evidence>
<dbReference type="Proteomes" id="UP000249375">
    <property type="component" value="Chromosome"/>
</dbReference>
<feature type="domain" description="Glycosyl hydrolase family 95 N-terminal" evidence="2">
    <location>
        <begin position="77"/>
        <end position="216"/>
    </location>
</feature>
<dbReference type="InterPro" id="IPR054363">
    <property type="entry name" value="GH95_cat"/>
</dbReference>
<dbReference type="Pfam" id="PF14498">
    <property type="entry name" value="Glyco_hyd_65N_2"/>
    <property type="match status" value="2"/>
</dbReference>
<reference evidence="5 6" key="1">
    <citation type="submission" date="2018-11" db="EMBL/GenBank/DDBJ databases">
        <authorList>
            <person name="Na S.W."/>
            <person name="Baik M."/>
        </authorList>
    </citation>
    <scope>NUCLEOTIDE SEQUENCE [LARGE SCALE GENOMIC DNA]</scope>
    <source>
        <strain evidence="5 6">E39</strain>
    </source>
</reference>
<accession>A0A5P8E6E4</accession>
<name>A0A5P8E6E4_9BACT</name>
<evidence type="ECO:0000256" key="1">
    <source>
        <dbReference type="SAM" id="SignalP"/>
    </source>
</evidence>
<feature type="chain" id="PRO_5024384947" evidence="1">
    <location>
        <begin position="20"/>
        <end position="745"/>
    </location>
</feature>
<sequence length="745" mass="84346">MRIFLVFIMAIFANTALLAQQARMELWYDKPATDWMTQALPVGNGELGAMFFGGVEQENIQFNEKTLWEGSPTVRGAYQDFGLITLDFPGYKEQLNYQRGLDLDSAIGYVRYTSHDLDFRREYIASRRNKVVAVRITTPGNSGRLNFFVDINDAHHAERTLENSTFTLRGELTHLNYEAQLRVVNEGGSAIASQGRIRIVNADAVTLILAAGTNYDIAKANYIGQTAEQLHSTISRRISMASRKGYDKLRREHVADYKALYDRVKLDLHCQQPEMTTAELVRKHTESNYLDALYFQYGRYLAISSSLGMNLPNNLQGIWCNSNTPPWESDIHTNINIQMNYWPAEPTNLAECHEPFINYVKTEALRDSGSFQNLARQEDCRGWTVCTQSNIFGQTDWNINRPANAWYCMHLWQHYLFSQDRHFLKKTAWPVMKVTCEYWFDRLKEVNGKLLCPDEWSPEHGPWQDGVPYAQQLVYELFASTLEACKTLKSDPAFENELRDKLIRLDRGIEIDERGEIKEWKTDKENLAERDKEHRHMSHLIALYPGTQISFMQNADTANAAKRSMLSRGDGGTGWSRAWKISLWARLLDGNHAHKLLKAALALATANNVQMGGFAAGVYENLFDAHPPFQIDGNFGATAGMAEMLLQSHLGYLHILPALPDAWPKGSAEGLRAAGNFTISLSWDKKQPTAITILSGSGKALDICLDNADRLSSITDASGRSISFTRNGNRISFPTKSGKTYRLVF</sequence>
<feature type="domain" description="Glycosyl hydrolase family 95 catalytic" evidence="4">
    <location>
        <begin position="245"/>
        <end position="645"/>
    </location>
</feature>
<dbReference type="AlphaFoldDB" id="A0A5P8E6E4"/>
<dbReference type="SUPFAM" id="SSF48208">
    <property type="entry name" value="Six-hairpin glycosidases"/>
    <property type="match status" value="1"/>
</dbReference>
<dbReference type="PIRSF" id="PIRSF007663">
    <property type="entry name" value="UCP007663"/>
    <property type="match status" value="1"/>
</dbReference>
<keyword evidence="6" id="KW-1185">Reference proteome</keyword>
<keyword evidence="1" id="KW-0732">Signal</keyword>
<protein>
    <submittedName>
        <fullName evidence="5">Glycoside hydrolase family 95 protein</fullName>
    </submittedName>
</protein>
<dbReference type="RefSeq" id="WP_111899167.1">
    <property type="nucleotide sequence ID" value="NZ_CP033459.1"/>
</dbReference>
<feature type="signal peptide" evidence="1">
    <location>
        <begin position="1"/>
        <end position="19"/>
    </location>
</feature>
<dbReference type="KEGG" id="alq:C7Y71_006095"/>
<dbReference type="GO" id="GO:0005975">
    <property type="term" value="P:carbohydrate metabolic process"/>
    <property type="evidence" value="ECO:0007669"/>
    <property type="project" value="InterPro"/>
</dbReference>
<evidence type="ECO:0000313" key="6">
    <source>
        <dbReference type="Proteomes" id="UP000249375"/>
    </source>
</evidence>
<dbReference type="EMBL" id="CP033459">
    <property type="protein sequence ID" value="QFQ12619.1"/>
    <property type="molecule type" value="Genomic_DNA"/>
</dbReference>
<evidence type="ECO:0000313" key="5">
    <source>
        <dbReference type="EMBL" id="QFQ12619.1"/>
    </source>
</evidence>
<evidence type="ECO:0000259" key="4">
    <source>
        <dbReference type="Pfam" id="PF22124"/>
    </source>
</evidence>
<feature type="domain" description="Alpha fucosidase A-like C-terminal" evidence="3">
    <location>
        <begin position="647"/>
        <end position="743"/>
    </location>
</feature>
<dbReference type="InterPro" id="IPR012341">
    <property type="entry name" value="6hp_glycosidase-like_sf"/>
</dbReference>
<dbReference type="Gene3D" id="1.50.10.10">
    <property type="match status" value="1"/>
</dbReference>
<feature type="domain" description="Glycosyl hydrolase family 95 N-terminal" evidence="2">
    <location>
        <begin position="26"/>
        <end position="73"/>
    </location>
</feature>
<dbReference type="OrthoDB" id="9802600at2"/>
<dbReference type="PANTHER" id="PTHR31084:SF0">
    <property type="entry name" value="ALPHA-L-FUCOSIDASE 2"/>
    <property type="match status" value="1"/>
</dbReference>
<organism evidence="5 6">
    <name type="scientific">Pseudoprevotella muciniphila</name>
    <dbReference type="NCBI Taxonomy" id="2133944"/>
    <lineage>
        <taxon>Bacteria</taxon>
        <taxon>Pseudomonadati</taxon>
        <taxon>Bacteroidota</taxon>
        <taxon>Bacteroidia</taxon>
        <taxon>Bacteroidales</taxon>
        <taxon>Prevotellaceae</taxon>
        <taxon>Pseudoprevotella</taxon>
    </lineage>
</organism>